<name>A0ABU1YTY9_ROSSA</name>
<keyword evidence="2" id="KW-0378">Hydrolase</keyword>
<sequence length="141" mass="14947">MQVDLDTLRGFFRSAPFMVDLGVEPTAVEPGRVSTQLVVAKRHCQHTGVVHAGVVAALADHSMGAAAQTMAADGHWVLTAEFKTSLLRGASGERLECEAWVIKPGRQVSFTEAEVYAVQGGERRLVAKASGTMAVTAARQG</sequence>
<feature type="domain" description="Thioesterase" evidence="3">
    <location>
        <begin position="48"/>
        <end position="121"/>
    </location>
</feature>
<dbReference type="SUPFAM" id="SSF54637">
    <property type="entry name" value="Thioesterase/thiol ester dehydrase-isomerase"/>
    <property type="match status" value="1"/>
</dbReference>
<evidence type="ECO:0000256" key="1">
    <source>
        <dbReference type="ARBA" id="ARBA00008324"/>
    </source>
</evidence>
<dbReference type="CDD" id="cd03443">
    <property type="entry name" value="PaaI_thioesterase"/>
    <property type="match status" value="1"/>
</dbReference>
<protein>
    <submittedName>
        <fullName evidence="4">Uncharacterized protein (TIGR00369 family)</fullName>
    </submittedName>
</protein>
<dbReference type="RefSeq" id="WP_310269226.1">
    <property type="nucleotide sequence ID" value="NZ_JAVDXU010000003.1"/>
</dbReference>
<accession>A0ABU1YTY9</accession>
<keyword evidence="5" id="KW-1185">Reference proteome</keyword>
<evidence type="ECO:0000313" key="4">
    <source>
        <dbReference type="EMBL" id="MDR7271641.1"/>
    </source>
</evidence>
<dbReference type="EMBL" id="JAVDXU010000003">
    <property type="protein sequence ID" value="MDR7271641.1"/>
    <property type="molecule type" value="Genomic_DNA"/>
</dbReference>
<dbReference type="Pfam" id="PF03061">
    <property type="entry name" value="4HBT"/>
    <property type="match status" value="1"/>
</dbReference>
<evidence type="ECO:0000256" key="2">
    <source>
        <dbReference type="ARBA" id="ARBA00022801"/>
    </source>
</evidence>
<dbReference type="Proteomes" id="UP001180453">
    <property type="component" value="Unassembled WGS sequence"/>
</dbReference>
<dbReference type="InterPro" id="IPR006683">
    <property type="entry name" value="Thioestr_dom"/>
</dbReference>
<dbReference type="PANTHER" id="PTHR21660:SF1">
    <property type="entry name" value="ACYL-COENZYME A THIOESTERASE 13"/>
    <property type="match status" value="1"/>
</dbReference>
<dbReference type="InterPro" id="IPR039298">
    <property type="entry name" value="ACOT13"/>
</dbReference>
<gene>
    <name evidence="4" type="ORF">J2X20_004309</name>
</gene>
<organism evidence="4 5">
    <name type="scientific">Roseateles saccharophilus</name>
    <name type="common">Pseudomonas saccharophila</name>
    <dbReference type="NCBI Taxonomy" id="304"/>
    <lineage>
        <taxon>Bacteria</taxon>
        <taxon>Pseudomonadati</taxon>
        <taxon>Pseudomonadota</taxon>
        <taxon>Betaproteobacteria</taxon>
        <taxon>Burkholderiales</taxon>
        <taxon>Sphaerotilaceae</taxon>
        <taxon>Roseateles</taxon>
    </lineage>
</organism>
<dbReference type="NCBIfam" id="TIGR00369">
    <property type="entry name" value="unchar_dom_1"/>
    <property type="match status" value="1"/>
</dbReference>
<proteinExistence type="inferred from homology"/>
<dbReference type="InterPro" id="IPR003736">
    <property type="entry name" value="PAAI_dom"/>
</dbReference>
<evidence type="ECO:0000313" key="5">
    <source>
        <dbReference type="Proteomes" id="UP001180453"/>
    </source>
</evidence>
<reference evidence="4 5" key="1">
    <citation type="submission" date="2023-07" db="EMBL/GenBank/DDBJ databases">
        <title>Sorghum-associated microbial communities from plants grown in Nebraska, USA.</title>
        <authorList>
            <person name="Schachtman D."/>
        </authorList>
    </citation>
    <scope>NUCLEOTIDE SEQUENCE [LARGE SCALE GENOMIC DNA]</scope>
    <source>
        <strain evidence="4 5">BE314</strain>
    </source>
</reference>
<dbReference type="PANTHER" id="PTHR21660">
    <property type="entry name" value="THIOESTERASE SUPERFAMILY MEMBER-RELATED"/>
    <property type="match status" value="1"/>
</dbReference>
<evidence type="ECO:0000259" key="3">
    <source>
        <dbReference type="Pfam" id="PF03061"/>
    </source>
</evidence>
<comment type="caution">
    <text evidence="4">The sequence shown here is derived from an EMBL/GenBank/DDBJ whole genome shotgun (WGS) entry which is preliminary data.</text>
</comment>
<dbReference type="Gene3D" id="3.10.129.10">
    <property type="entry name" value="Hotdog Thioesterase"/>
    <property type="match status" value="1"/>
</dbReference>
<comment type="similarity">
    <text evidence="1">Belongs to the thioesterase PaaI family.</text>
</comment>
<dbReference type="InterPro" id="IPR029069">
    <property type="entry name" value="HotDog_dom_sf"/>
</dbReference>